<evidence type="ECO:0000256" key="5">
    <source>
        <dbReference type="ARBA" id="ARBA00022490"/>
    </source>
</evidence>
<dbReference type="PANTHER" id="PTHR45777">
    <property type="entry name" value="METHIONINE AMINOPEPTIDASE 2"/>
    <property type="match status" value="1"/>
</dbReference>
<keyword evidence="6 9" id="KW-0645">Protease</keyword>
<dbReference type="Pfam" id="PF00557">
    <property type="entry name" value="Peptidase_M24"/>
    <property type="match status" value="1"/>
</dbReference>
<feature type="binding site" evidence="9">
    <location>
        <position position="234"/>
    </location>
    <ligand>
        <name>a divalent metal cation</name>
        <dbReference type="ChEBI" id="CHEBI:60240"/>
        <label>1</label>
    </ligand>
</feature>
<dbReference type="InterPro" id="IPR050247">
    <property type="entry name" value="Met_Aminopeptidase_Type2"/>
</dbReference>
<keyword evidence="5 9" id="KW-0963">Cytoplasm</keyword>
<dbReference type="Gene3D" id="3.90.230.10">
    <property type="entry name" value="Creatinase/methionine aminopeptidase superfamily"/>
    <property type="match status" value="1"/>
</dbReference>
<dbReference type="InterPro" id="IPR036390">
    <property type="entry name" value="WH_DNA-bd_sf"/>
</dbReference>
<feature type="binding site" evidence="9">
    <location>
        <position position="311"/>
    </location>
    <ligand>
        <name>substrate</name>
    </ligand>
</feature>
<proteinExistence type="inferred from homology"/>
<comment type="caution">
    <text evidence="13">The sequence shown here is derived from an EMBL/GenBank/DDBJ whole genome shotgun (WGS) entry which is preliminary data.</text>
</comment>
<evidence type="ECO:0000256" key="2">
    <source>
        <dbReference type="ARBA" id="ARBA00001936"/>
    </source>
</evidence>
<accession>A0A1V8SIX0</accession>
<feature type="binding site" evidence="9">
    <location>
        <position position="340"/>
    </location>
    <ligand>
        <name>a divalent metal cation</name>
        <dbReference type="ChEBI" id="CHEBI:60240"/>
        <label>2</label>
        <note>catalytic</note>
    </ligand>
</feature>
<dbReference type="CDD" id="cd01088">
    <property type="entry name" value="MetAP2"/>
    <property type="match status" value="1"/>
</dbReference>
<evidence type="ECO:0000256" key="1">
    <source>
        <dbReference type="ARBA" id="ARBA00000294"/>
    </source>
</evidence>
<dbReference type="InParanoid" id="A0A1V8SIX0"/>
<gene>
    <name evidence="13" type="ORF">B0A48_14943</name>
</gene>
<dbReference type="InterPro" id="IPR036388">
    <property type="entry name" value="WH-like_DNA-bd_sf"/>
</dbReference>
<dbReference type="PROSITE" id="PS01202">
    <property type="entry name" value="MAP_2"/>
    <property type="match status" value="1"/>
</dbReference>
<feature type="compositionally biased region" description="Basic and acidic residues" evidence="11">
    <location>
        <begin position="9"/>
        <end position="21"/>
    </location>
</feature>
<dbReference type="SUPFAM" id="SSF46785">
    <property type="entry name" value="Winged helix' DNA-binding domain"/>
    <property type="match status" value="1"/>
</dbReference>
<dbReference type="InterPro" id="IPR002468">
    <property type="entry name" value="Pept_M24A_MAP2"/>
</dbReference>
<dbReference type="OrthoDB" id="7848262at2759"/>
<dbReference type="FunCoup" id="A0A1V8SIX0">
    <property type="interactions" value="2174"/>
</dbReference>
<name>A0A1V8SIX0_9PEZI</name>
<comment type="function">
    <text evidence="9 10">Cotranslationally removes the N-terminal methionine from nascent proteins. The N-terminal methionine is often cleaved when the second residue in the primary sequence is small and uncharged (Met-Ala-, Cys, Gly, Pro, Ser, Thr, or Val).</text>
</comment>
<feature type="binding site" evidence="9">
    <location>
        <position position="234"/>
    </location>
    <ligand>
        <name>a divalent metal cation</name>
        <dbReference type="ChEBI" id="CHEBI:60240"/>
        <label>2</label>
        <note>catalytic</note>
    </ligand>
</feature>
<dbReference type="PANTHER" id="PTHR45777:SF2">
    <property type="entry name" value="METHIONINE AMINOPEPTIDASE 2"/>
    <property type="match status" value="1"/>
</dbReference>
<dbReference type="AlphaFoldDB" id="A0A1V8SIX0"/>
<dbReference type="GO" id="GO:0005737">
    <property type="term" value="C:cytoplasm"/>
    <property type="evidence" value="ECO:0007669"/>
    <property type="project" value="UniProtKB-SubCell"/>
</dbReference>
<dbReference type="HAMAP" id="MF_03175">
    <property type="entry name" value="MetAP_2_euk"/>
    <property type="match status" value="1"/>
</dbReference>
<evidence type="ECO:0000256" key="8">
    <source>
        <dbReference type="ARBA" id="ARBA00022801"/>
    </source>
</evidence>
<evidence type="ECO:0000256" key="11">
    <source>
        <dbReference type="SAM" id="MobiDB-lite"/>
    </source>
</evidence>
<evidence type="ECO:0000256" key="6">
    <source>
        <dbReference type="ARBA" id="ARBA00022670"/>
    </source>
</evidence>
<dbReference type="EC" id="3.4.11.18" evidence="9"/>
<feature type="binding site" evidence="9">
    <location>
        <position position="303"/>
    </location>
    <ligand>
        <name>a divalent metal cation</name>
        <dbReference type="ChEBI" id="CHEBI:60240"/>
        <label>2</label>
        <note>catalytic</note>
    </ligand>
</feature>
<dbReference type="InterPro" id="IPR018349">
    <property type="entry name" value="Pept_M24A_MAP2_BS"/>
</dbReference>
<comment type="catalytic activity">
    <reaction evidence="1 9 10">
        <text>Release of N-terminal amino acids, preferentially methionine, from peptides and arylamides.</text>
        <dbReference type="EC" id="3.4.11.18"/>
    </reaction>
</comment>
<feature type="compositionally biased region" description="Acidic residues" evidence="11">
    <location>
        <begin position="38"/>
        <end position="52"/>
    </location>
</feature>
<comment type="cofactor">
    <cofactor evidence="3">
        <name>Fe(2+)</name>
        <dbReference type="ChEBI" id="CHEBI:29033"/>
    </cofactor>
</comment>
<dbReference type="InterPro" id="IPR001714">
    <property type="entry name" value="Pept_M24_MAP"/>
</dbReference>
<dbReference type="GO" id="GO:0046872">
    <property type="term" value="F:metal ion binding"/>
    <property type="evidence" value="ECO:0007669"/>
    <property type="project" value="UniProtKB-UniRule"/>
</dbReference>
<organism evidence="13 14">
    <name type="scientific">Cryoendolithus antarcticus</name>
    <dbReference type="NCBI Taxonomy" id="1507870"/>
    <lineage>
        <taxon>Eukaryota</taxon>
        <taxon>Fungi</taxon>
        <taxon>Dikarya</taxon>
        <taxon>Ascomycota</taxon>
        <taxon>Pezizomycotina</taxon>
        <taxon>Dothideomycetes</taxon>
        <taxon>Dothideomycetidae</taxon>
        <taxon>Cladosporiales</taxon>
        <taxon>Cladosporiaceae</taxon>
        <taxon>Cryoendolithus</taxon>
    </lineage>
</organism>
<sequence length="455" mass="49217">MAAVSPEDGMSKLDISGKDATEGSNGTAGQHGKNGELEPGDSDEDEAEDGEEGAGNGEGAAKKKKKRKPRKKKKAGAAVAPGQSSPPRVEVSKLFPDNAYPIGEEVEYQNDNAYRTTSEEKRALDRSNSDYLTDYRQGAEIHRQVRTYARANIKPGMSLTEIAEMIENSTRALTGHPGLEEGDNIKGGVAFPTGLSINHCAAHYTPNLGNKTVLQQSDVLKVDFGVHLNGYIVDSAFTMAFEPRFDPLLAAVRAATNTGIALAGIDARMSEIGAGIQETMESHEIELNGQLSPIKSIRNLNGHTITPYSIHGGSSGKSVPIVASPNNTDRMEEGETYAIETFGSTGKGFVRDDGEVSHYARNPDAPKNTPLRISSAKGLLRVIDKNFGTLPWCRRYLDRLGQEKYLLGLNCLVQSGVVNDYPPLVDIKGSYTAQWEHTILLRPNVKEVVSRGTDY</sequence>
<dbReference type="SUPFAM" id="SSF55920">
    <property type="entry name" value="Creatinase/aminopeptidase"/>
    <property type="match status" value="1"/>
</dbReference>
<evidence type="ECO:0000256" key="10">
    <source>
        <dbReference type="RuleBase" id="RU003653"/>
    </source>
</evidence>
<evidence type="ECO:0000313" key="14">
    <source>
        <dbReference type="Proteomes" id="UP000192596"/>
    </source>
</evidence>
<feature type="binding site" evidence="9">
    <location>
        <position position="203"/>
    </location>
    <ligand>
        <name>substrate</name>
    </ligand>
</feature>
<dbReference type="InterPro" id="IPR036005">
    <property type="entry name" value="Creatinase/aminopeptidase-like"/>
</dbReference>
<dbReference type="GO" id="GO:0004239">
    <property type="term" value="F:initiator methionyl aminopeptidase activity"/>
    <property type="evidence" value="ECO:0007669"/>
    <property type="project" value="UniProtKB-UniRule"/>
</dbReference>
<dbReference type="Gene3D" id="1.10.10.10">
    <property type="entry name" value="Winged helix-like DNA-binding domain superfamily/Winged helix DNA-binding domain"/>
    <property type="match status" value="1"/>
</dbReference>
<dbReference type="EMBL" id="NAJO01000042">
    <property type="protein sequence ID" value="OQN99082.1"/>
    <property type="molecule type" value="Genomic_DNA"/>
</dbReference>
<feature type="binding site" evidence="9">
    <location>
        <position position="436"/>
    </location>
    <ligand>
        <name>a divalent metal cation</name>
        <dbReference type="ChEBI" id="CHEBI:60240"/>
        <label>2</label>
        <note>catalytic</note>
    </ligand>
</feature>
<reference evidence="14" key="1">
    <citation type="submission" date="2017-03" db="EMBL/GenBank/DDBJ databases">
        <title>Genomes of endolithic fungi from Antarctica.</title>
        <authorList>
            <person name="Coleine C."/>
            <person name="Masonjones S."/>
            <person name="Stajich J.E."/>
        </authorList>
    </citation>
    <scope>NUCLEOTIDE SEQUENCE [LARGE SCALE GENOMIC DNA]</scope>
    <source>
        <strain evidence="14">CCFEE 5527</strain>
    </source>
</reference>
<dbReference type="GO" id="GO:0070006">
    <property type="term" value="F:metalloaminopeptidase activity"/>
    <property type="evidence" value="ECO:0007669"/>
    <property type="project" value="UniProtKB-UniRule"/>
</dbReference>
<feature type="region of interest" description="Disordered" evidence="11">
    <location>
        <begin position="1"/>
        <end position="91"/>
    </location>
</feature>
<evidence type="ECO:0000256" key="4">
    <source>
        <dbReference type="ARBA" id="ARBA00022438"/>
    </source>
</evidence>
<dbReference type="Proteomes" id="UP000192596">
    <property type="component" value="Unassembled WGS sequence"/>
</dbReference>
<protein>
    <recommendedName>
        <fullName evidence="9">Methionine aminopeptidase 2</fullName>
        <shortName evidence="9">MAP 2</shortName>
        <shortName evidence="9">MetAP 2</shortName>
        <ecNumber evidence="9">3.4.11.18</ecNumber>
    </recommendedName>
    <alternativeName>
        <fullName evidence="9">Peptidase M</fullName>
    </alternativeName>
</protein>
<feature type="domain" description="Peptidase M24" evidence="12">
    <location>
        <begin position="135"/>
        <end position="350"/>
    </location>
</feature>
<dbReference type="PRINTS" id="PR00599">
    <property type="entry name" value="MAPEPTIDASE"/>
</dbReference>
<dbReference type="InterPro" id="IPR000994">
    <property type="entry name" value="Pept_M24"/>
</dbReference>
<evidence type="ECO:0000256" key="3">
    <source>
        <dbReference type="ARBA" id="ARBA00001954"/>
    </source>
</evidence>
<keyword evidence="4 9" id="KW-0031">Aminopeptidase</keyword>
<comment type="cofactor">
    <cofactor evidence="9">
        <name>Co(2+)</name>
        <dbReference type="ChEBI" id="CHEBI:48828"/>
    </cofactor>
    <cofactor evidence="9">
        <name>Zn(2+)</name>
        <dbReference type="ChEBI" id="CHEBI:29105"/>
    </cofactor>
    <cofactor evidence="9">
        <name>Mn(2+)</name>
        <dbReference type="ChEBI" id="CHEBI:29035"/>
    </cofactor>
    <cofactor evidence="9">
        <name>Fe(2+)</name>
        <dbReference type="ChEBI" id="CHEBI:29033"/>
    </cofactor>
    <text evidence="9">Binds 2 divalent metal cations per subunit. Has a high-affinity and a low affinity metal-binding site. The true nature of the physiological cofactor is under debate. The enzyme is active with cobalt, zinc, manganese or divalent iron ions. Most likely, methionine aminopeptidases function as mononuclear Fe(2+)-metalloproteases under physiological conditions, and the catalytically relevant metal-binding site has been assigned to the histidine-containing high-affinity site.</text>
</comment>
<dbReference type="STRING" id="1507870.A0A1V8SIX0"/>
<feature type="binding site" evidence="9">
    <location>
        <position position="223"/>
    </location>
    <ligand>
        <name>a divalent metal cation</name>
        <dbReference type="ChEBI" id="CHEBI:60240"/>
        <label>1</label>
    </ligand>
</feature>
<evidence type="ECO:0000313" key="13">
    <source>
        <dbReference type="EMBL" id="OQN99082.1"/>
    </source>
</evidence>
<feature type="compositionally biased region" description="Basic residues" evidence="11">
    <location>
        <begin position="62"/>
        <end position="75"/>
    </location>
</feature>
<keyword evidence="14" id="KW-1185">Reference proteome</keyword>
<feature type="binding site" evidence="9">
    <location>
        <position position="436"/>
    </location>
    <ligand>
        <name>a divalent metal cation</name>
        <dbReference type="ChEBI" id="CHEBI:60240"/>
        <label>1</label>
    </ligand>
</feature>
<evidence type="ECO:0000256" key="9">
    <source>
        <dbReference type="HAMAP-Rule" id="MF_03175"/>
    </source>
</evidence>
<evidence type="ECO:0000259" key="12">
    <source>
        <dbReference type="Pfam" id="PF00557"/>
    </source>
</evidence>
<evidence type="ECO:0000256" key="7">
    <source>
        <dbReference type="ARBA" id="ARBA00022723"/>
    </source>
</evidence>
<keyword evidence="7 9" id="KW-0479">Metal-binding</keyword>
<dbReference type="GO" id="GO:0006508">
    <property type="term" value="P:proteolysis"/>
    <property type="evidence" value="ECO:0007669"/>
    <property type="project" value="UniProtKB-KW"/>
</dbReference>
<dbReference type="NCBIfam" id="TIGR00501">
    <property type="entry name" value="met_pdase_II"/>
    <property type="match status" value="1"/>
</dbReference>
<comment type="subcellular location">
    <subcellularLocation>
        <location evidence="9">Cytoplasm</location>
    </subcellularLocation>
</comment>
<comment type="cofactor">
    <cofactor evidence="2">
        <name>Mn(2+)</name>
        <dbReference type="ChEBI" id="CHEBI:29035"/>
    </cofactor>
</comment>
<comment type="similarity">
    <text evidence="9">Belongs to the peptidase M24A family. Methionine aminopeptidase eukaryotic type 2 subfamily.</text>
</comment>
<keyword evidence="8 9" id="KW-0378">Hydrolase</keyword>